<protein>
    <submittedName>
        <fullName evidence="1">Minor tail protein</fullName>
    </submittedName>
</protein>
<dbReference type="SUPFAM" id="SSF49842">
    <property type="entry name" value="TNF-like"/>
    <property type="match status" value="1"/>
</dbReference>
<dbReference type="Gene3D" id="2.60.120.40">
    <property type="match status" value="1"/>
</dbReference>
<dbReference type="RefSeq" id="YP_010754986.1">
    <property type="nucleotide sequence ID" value="NC_073466.1"/>
</dbReference>
<dbReference type="InterPro" id="IPR008983">
    <property type="entry name" value="Tumour_necrosis_fac-like_dom"/>
</dbReference>
<proteinExistence type="predicted"/>
<sequence>MTLTRGFIRNAATTPLDARLMDAARHVGNNDGSPRVGVIDGDGRALVTALGTMAVSVAAADFGTSKGTADGLAVFTNDGAVTVPISAAPASNSRITVIWVKHNDTETGDANALPIFGTTDGAAAASPTKPAIPTGALELATLRVYAGTTAANGGSNLLTNTYQMTAARGGVVNVRNATELAAWTNAQTGQRVFNLADRRLYTRHVTTPDPTGVWVPDRAAFIANRANAQALGVGGWWVVAAAFDTPSLNDLGVWSGVNGTLVVRQAGVYRVHAGVKLGTPTNPYALQITRNSSGPDVNVQADAFINGNASSQSVGALVTLAAGDVLRLLVYTSVANTIASAHLSVELVSLV</sequence>
<gene>
    <name evidence="1" type="primary">28</name>
    <name evidence="1" type="ORF">SEA_OSCARSO_28</name>
</gene>
<dbReference type="KEGG" id="vg:80019592"/>
<name>A0A9X9K522_9CAUD</name>
<dbReference type="EMBL" id="OP434449">
    <property type="protein sequence ID" value="UYL87149.1"/>
    <property type="molecule type" value="Genomic_DNA"/>
</dbReference>
<evidence type="ECO:0000313" key="1">
    <source>
        <dbReference type="EMBL" id="UYL87149.1"/>
    </source>
</evidence>
<accession>A0A9X9K522</accession>
<reference evidence="1" key="1">
    <citation type="submission" date="2022-09" db="EMBL/GenBank/DDBJ databases">
        <authorList>
            <person name="Washington J.M."/>
            <person name="Situmorang M.A."/>
            <person name="Garlena R.A."/>
            <person name="Russell D.A."/>
            <person name="Jacobs-Sera D."/>
            <person name="Hatfull G.F."/>
        </authorList>
    </citation>
    <scope>NUCLEOTIDE SEQUENCE</scope>
</reference>
<organism evidence="1 2">
    <name type="scientific">Microbacterium phage OscarSo</name>
    <dbReference type="NCBI Taxonomy" id="2985324"/>
    <lineage>
        <taxon>Viruses</taxon>
        <taxon>Duplodnaviria</taxon>
        <taxon>Heunggongvirae</taxon>
        <taxon>Uroviricota</taxon>
        <taxon>Caudoviricetes</taxon>
        <taxon>Oscarsovirus</taxon>
        <taxon>Oscarsovirus oscarso</taxon>
    </lineage>
</organism>
<dbReference type="GeneID" id="80019592"/>
<keyword evidence="2" id="KW-1185">Reference proteome</keyword>
<evidence type="ECO:0000313" key="2">
    <source>
        <dbReference type="Proteomes" id="UP001164797"/>
    </source>
</evidence>
<dbReference type="Proteomes" id="UP001164797">
    <property type="component" value="Segment"/>
</dbReference>